<organism evidence="2 3">
    <name type="scientific">Oleispira antarctica</name>
    <dbReference type="NCBI Taxonomy" id="188908"/>
    <lineage>
        <taxon>Bacteria</taxon>
        <taxon>Pseudomonadati</taxon>
        <taxon>Pseudomonadota</taxon>
        <taxon>Gammaproteobacteria</taxon>
        <taxon>Oceanospirillales</taxon>
        <taxon>Oceanospirillaceae</taxon>
        <taxon>Oleispira</taxon>
    </lineage>
</organism>
<dbReference type="Gene3D" id="3.40.190.10">
    <property type="entry name" value="Periplasmic binding protein-like II"/>
    <property type="match status" value="1"/>
</dbReference>
<feature type="chain" id="PRO_5012464097" description="Solute-binding protein family 3/N-terminal domain-containing protein" evidence="1">
    <location>
        <begin position="21"/>
        <end position="138"/>
    </location>
</feature>
<reference evidence="3" key="1">
    <citation type="journal article" date="2017" name="Proc. Natl. Acad. Sci. U.S.A.">
        <title>Simulation of Deepwater Horizon oil plume reveals substrate specialization within a complex community of hydrocarbon degraders.</title>
        <authorList>
            <person name="Hu P."/>
            <person name="Dubinsky E.A."/>
            <person name="Probst A.J."/>
            <person name="Wang J."/>
            <person name="Sieber C.M.K."/>
            <person name="Tom L.M."/>
            <person name="Gardinali P."/>
            <person name="Banfield J.F."/>
            <person name="Atlas R.M."/>
            <person name="Andersen G.L."/>
        </authorList>
    </citation>
    <scope>NUCLEOTIDE SEQUENCE [LARGE SCALE GENOMIC DNA]</scope>
</reference>
<accession>A0A1Y5HUK9</accession>
<keyword evidence="1" id="KW-0732">Signal</keyword>
<evidence type="ECO:0000313" key="3">
    <source>
        <dbReference type="Proteomes" id="UP000227088"/>
    </source>
</evidence>
<dbReference type="AlphaFoldDB" id="A0A1Y5HUK9"/>
<evidence type="ECO:0008006" key="4">
    <source>
        <dbReference type="Google" id="ProtNLM"/>
    </source>
</evidence>
<feature type="signal peptide" evidence="1">
    <location>
        <begin position="1"/>
        <end position="20"/>
    </location>
</feature>
<evidence type="ECO:0000313" key="2">
    <source>
        <dbReference type="EMBL" id="OUS40989.1"/>
    </source>
</evidence>
<protein>
    <recommendedName>
        <fullName evidence="4">Solute-binding protein family 3/N-terminal domain-containing protein</fullName>
    </recommendedName>
</protein>
<dbReference type="EMBL" id="MABE01000184">
    <property type="protein sequence ID" value="OUS40989.1"/>
    <property type="molecule type" value="Genomic_DNA"/>
</dbReference>
<feature type="non-terminal residue" evidence="2">
    <location>
        <position position="138"/>
    </location>
</feature>
<name>A0A1Y5HUK9_OLEAN</name>
<proteinExistence type="predicted"/>
<sequence length="138" mass="15651">MRIFIIFLSISLLALNGAQANGNNQALKFGVEITNYSPYFYLDNEQHYQGAAREIFDLFTSQINQPVQYIPMPVPRLFNEFVKGSVDVKFPDNPLWSASLKADVKVFYSHSVLTARESLMVMIDGDGKNTQKILDIKI</sequence>
<comment type="caution">
    <text evidence="2">The sequence shown here is derived from an EMBL/GenBank/DDBJ whole genome shotgun (WGS) entry which is preliminary data.</text>
</comment>
<dbReference type="Proteomes" id="UP000227088">
    <property type="component" value="Unassembled WGS sequence"/>
</dbReference>
<gene>
    <name evidence="2" type="ORF">A9R00_03225</name>
</gene>
<dbReference type="SUPFAM" id="SSF53850">
    <property type="entry name" value="Periplasmic binding protein-like II"/>
    <property type="match status" value="1"/>
</dbReference>
<evidence type="ECO:0000256" key="1">
    <source>
        <dbReference type="SAM" id="SignalP"/>
    </source>
</evidence>